<keyword evidence="2" id="KW-1185">Reference proteome</keyword>
<evidence type="ECO:0000313" key="1">
    <source>
        <dbReference type="EMBL" id="QQK08527.1"/>
    </source>
</evidence>
<organism evidence="1 2">
    <name type="scientific">Miniphocaeibacter halophilus</name>
    <dbReference type="NCBI Taxonomy" id="2931922"/>
    <lineage>
        <taxon>Bacteria</taxon>
        <taxon>Bacillati</taxon>
        <taxon>Bacillota</taxon>
        <taxon>Tissierellia</taxon>
        <taxon>Tissierellales</taxon>
        <taxon>Peptoniphilaceae</taxon>
        <taxon>Miniphocaeibacter</taxon>
    </lineage>
</organism>
<evidence type="ECO:0000313" key="2">
    <source>
        <dbReference type="Proteomes" id="UP000595814"/>
    </source>
</evidence>
<accession>A0AC61MSC3</accession>
<dbReference type="EC" id="6.1.1.16" evidence="1"/>
<reference evidence="1 2" key="1">
    <citation type="journal article" date="2022" name="Int. J. Syst. Evol. Microbiol.">
        <title>Miniphocaeibacter halophilus sp. nov., an ammonium-tolerant acetate-producing bacterium isolated from a biogas system.</title>
        <authorList>
            <person name="Schnurer A."/>
            <person name="Singh A."/>
            <person name="Bi S."/>
            <person name="Qiao W."/>
            <person name="Westerholm M."/>
        </authorList>
    </citation>
    <scope>NUCLEOTIDE SEQUENCE [LARGE SCALE GENOMIC DNA]</scope>
    <source>
        <strain evidence="1 2">AMB_01</strain>
    </source>
</reference>
<keyword evidence="1" id="KW-0436">Ligase</keyword>
<sequence>MKIYNTLTRKKEEFVPIEEGKVGIYVCGPTVYNFIHVGNARPMVVFDTLRRYFLYKGYDVKYVSNFTDIDDKIINKAKEEGVEFSEITKKYINAYLENSRELNFLEDKTIHPKATEYINPMIDFVSGLEKKGAAYNVDGDVYFDITKAKDYGKLSKKNIDELQAGARISVTDEKKNPMDFALWKKRKEETEPAWESPWGMGRPGWHLECSVMAGSILGETIDIHAGGEDLQFPHHENEIAQSETLHDAKFANYWMHNSMITVDNEKMSKSKGNFFLLNDIRKSYDLEIVRFWLLSVHYRKPINFSEEVMEQTKNGLERLYNGKKNLQKLLKTASGQLSEDEKGTIEKVDEIVKDFEVAMDDDLNTADGISSIYELVKLANSTLNEKSSKELVEYIYTSLMKLANVIGILYKEDKEESLDEQVEKLIAERQEARKNKNFQRADEIRDELKEMGITLKDTREGVEWSIDK</sequence>
<gene>
    <name evidence="1" type="ORF">JFY71_03035</name>
</gene>
<protein>
    <submittedName>
        <fullName evidence="1">Cysteine--tRNA ligase</fullName>
        <ecNumber evidence="1">6.1.1.16</ecNumber>
    </submittedName>
</protein>
<dbReference type="Proteomes" id="UP000595814">
    <property type="component" value="Chromosome"/>
</dbReference>
<name>A0AC61MSC3_9FIRM</name>
<proteinExistence type="predicted"/>
<dbReference type="EMBL" id="CP066744">
    <property type="protein sequence ID" value="QQK08527.1"/>
    <property type="molecule type" value="Genomic_DNA"/>
</dbReference>